<feature type="compositionally biased region" description="Basic and acidic residues" evidence="2">
    <location>
        <begin position="766"/>
        <end position="778"/>
    </location>
</feature>
<dbReference type="Pfam" id="PF00400">
    <property type="entry name" value="WD40"/>
    <property type="match status" value="1"/>
</dbReference>
<dbReference type="GO" id="GO:1990756">
    <property type="term" value="F:ubiquitin-like ligase-substrate adaptor activity"/>
    <property type="evidence" value="ECO:0007669"/>
    <property type="project" value="TreeGrafter"/>
</dbReference>
<dbReference type="GO" id="GO:0000423">
    <property type="term" value="P:mitophagy"/>
    <property type="evidence" value="ECO:0007669"/>
    <property type="project" value="TreeGrafter"/>
</dbReference>
<feature type="compositionally biased region" description="Low complexity" evidence="2">
    <location>
        <begin position="844"/>
        <end position="891"/>
    </location>
</feature>
<dbReference type="OrthoDB" id="6363363at2759"/>
<dbReference type="InterPro" id="IPR015943">
    <property type="entry name" value="WD40/YVTN_repeat-like_dom_sf"/>
</dbReference>
<feature type="compositionally biased region" description="Low complexity" evidence="2">
    <location>
        <begin position="550"/>
        <end position="568"/>
    </location>
</feature>
<dbReference type="EMBL" id="CAACVG010008439">
    <property type="protein sequence ID" value="VEN49823.1"/>
    <property type="molecule type" value="Genomic_DNA"/>
</dbReference>
<gene>
    <name evidence="3" type="ORF">CALMAC_LOCUS10800</name>
</gene>
<evidence type="ECO:0000313" key="4">
    <source>
        <dbReference type="Proteomes" id="UP000410492"/>
    </source>
</evidence>
<dbReference type="PANTHER" id="PTHR22874">
    <property type="entry name" value="ACTIVATING MOLECULE IN BECN1-REGULATED AUTOPHAGY PROTEIN 1"/>
    <property type="match status" value="1"/>
</dbReference>
<dbReference type="PROSITE" id="PS50082">
    <property type="entry name" value="WD_REPEATS_2"/>
    <property type="match status" value="1"/>
</dbReference>
<keyword evidence="4" id="KW-1185">Reference proteome</keyword>
<feature type="compositionally biased region" description="Polar residues" evidence="2">
    <location>
        <begin position="398"/>
        <end position="414"/>
    </location>
</feature>
<sequence>MSKDDFDIYSHLRKDTTGAALNLLNGLENRRYGYLLGYGKSKEDLEIYAEEEFIRKKDFDELRCEMPGLPRSTFLMVFSPDGSKVASTHGNHNIYVTDIKSGKNIKTLVGHPRTPWCIAFHPTSDQIIASGCLGGQVRIWDLSGGSEVWTAAHQTVIASLAFHPNDRVLVIATYNEVYFWDWSKPEPFVHAATSNPKEKVRYVAFDTLGHKLITGIANSPQTRWERVRAPVPVPRQAMCSNPYRRRITQRLANPPGTSLTSTSLAAAAAQAQAAAREWLREREGGGGGGGPGARGGTVDLVPNIPLRERRITACHRNLVREYEQLVQRYLQLYRPPTMIDRGTDPMEPNPWFNSSGTQTSNEQSEQPTPPPTQTPSGGETPATPAPAPAPGSSGSTGRTNDTSASEPGPSSSAKDQSEGVCAAAGGGGQPSPSPSVSSSSSHTLITPSRIFSTMKKRSTSFRGTQTTESRKREAGAVAEAAGAEGGAEETAEAECQQKRFKKSDNRPPKRGRTTGAAAEAGEGSTTSSEFRVRSRSEEEEGDTAAAASNTAVGVEASASAAASTSEGGADVEMTSAAGGPGGREGATAPPNAAAVNGVEELLLNIRRTAEEEVRNRILPIINSVPANDRPELIRLFEKGREHVRKRVRQMYPVFLRRPNKRHLNIIDSSESSTSDDDNSNSDNRVARCTMEGASHVSTATTTSTQGSSTSLLTDTTRAADDGGSGSGGTPTIGTGGTSTTTSITTTSVRNFNTELEQLVTSLLTEIGRDDDRSRRRSDVSSTATAGTVPQPPPFGSSPAALPSPSDTPAPPGTPLANLLFQECLQMLNARDDAAAVATTLITSTTTATTASSGSSSSSSTSMPATSSGGAATTPATNAANAASSAAQTAPAGVSNLDGTRTITSTRTATHSTVYSPSSIASAAAAAAAAAAAVPRRRFFSHRISAFMPTRVNYTR</sequence>
<dbReference type="GO" id="GO:0080008">
    <property type="term" value="C:Cul4-RING E3 ubiquitin ligase complex"/>
    <property type="evidence" value="ECO:0007669"/>
    <property type="project" value="TreeGrafter"/>
</dbReference>
<feature type="compositionally biased region" description="Gly residues" evidence="2">
    <location>
        <begin position="285"/>
        <end position="295"/>
    </location>
</feature>
<reference evidence="3 4" key="1">
    <citation type="submission" date="2019-01" db="EMBL/GenBank/DDBJ databases">
        <authorList>
            <person name="Sayadi A."/>
        </authorList>
    </citation>
    <scope>NUCLEOTIDE SEQUENCE [LARGE SCALE GENOMIC DNA]</scope>
</reference>
<feature type="repeat" description="WD" evidence="1">
    <location>
        <begin position="108"/>
        <end position="150"/>
    </location>
</feature>
<feature type="compositionally biased region" description="Gly residues" evidence="2">
    <location>
        <begin position="722"/>
        <end position="736"/>
    </location>
</feature>
<evidence type="ECO:0000256" key="2">
    <source>
        <dbReference type="SAM" id="MobiDB-lite"/>
    </source>
</evidence>
<dbReference type="Proteomes" id="UP000410492">
    <property type="component" value="Unassembled WGS sequence"/>
</dbReference>
<feature type="region of interest" description="Disordered" evidence="2">
    <location>
        <begin position="281"/>
        <end position="301"/>
    </location>
</feature>
<dbReference type="InterPro" id="IPR036322">
    <property type="entry name" value="WD40_repeat_dom_sf"/>
</dbReference>
<evidence type="ECO:0000256" key="1">
    <source>
        <dbReference type="PROSITE-ProRule" id="PRU00221"/>
    </source>
</evidence>
<dbReference type="SMART" id="SM00320">
    <property type="entry name" value="WD40"/>
    <property type="match status" value="3"/>
</dbReference>
<feature type="compositionally biased region" description="Polar residues" evidence="2">
    <location>
        <begin position="351"/>
        <end position="361"/>
    </location>
</feature>
<feature type="compositionally biased region" description="Polar residues" evidence="2">
    <location>
        <begin position="442"/>
        <end position="451"/>
    </location>
</feature>
<feature type="region of interest" description="Disordered" evidence="2">
    <location>
        <begin position="766"/>
        <end position="814"/>
    </location>
</feature>
<dbReference type="AlphaFoldDB" id="A0A653CRV7"/>
<name>A0A653CRV7_CALMS</name>
<evidence type="ECO:0008006" key="5">
    <source>
        <dbReference type="Google" id="ProtNLM"/>
    </source>
</evidence>
<dbReference type="InterPro" id="IPR052596">
    <property type="entry name" value="AMBRA1_autophagy"/>
</dbReference>
<protein>
    <recommendedName>
        <fullName evidence="5">Activating molecule in BECN1-regulated autophagy protein 1</fullName>
    </recommendedName>
</protein>
<dbReference type="InterPro" id="IPR001680">
    <property type="entry name" value="WD40_rpt"/>
</dbReference>
<organism evidence="3 4">
    <name type="scientific">Callosobruchus maculatus</name>
    <name type="common">Southern cowpea weevil</name>
    <name type="synonym">Pulse bruchid</name>
    <dbReference type="NCBI Taxonomy" id="64391"/>
    <lineage>
        <taxon>Eukaryota</taxon>
        <taxon>Metazoa</taxon>
        <taxon>Ecdysozoa</taxon>
        <taxon>Arthropoda</taxon>
        <taxon>Hexapoda</taxon>
        <taxon>Insecta</taxon>
        <taxon>Pterygota</taxon>
        <taxon>Neoptera</taxon>
        <taxon>Endopterygota</taxon>
        <taxon>Coleoptera</taxon>
        <taxon>Polyphaga</taxon>
        <taxon>Cucujiformia</taxon>
        <taxon>Chrysomeloidea</taxon>
        <taxon>Chrysomelidae</taxon>
        <taxon>Bruchinae</taxon>
        <taxon>Bruchini</taxon>
        <taxon>Callosobruchus</taxon>
    </lineage>
</organism>
<dbReference type="PANTHER" id="PTHR22874:SF1">
    <property type="entry name" value="ACTIVATING MOLECULE IN BECN1-REGULATED AUTOPHAGY PROTEIN 1"/>
    <property type="match status" value="1"/>
</dbReference>
<feature type="compositionally biased region" description="Low complexity" evidence="2">
    <location>
        <begin position="513"/>
        <end position="529"/>
    </location>
</feature>
<feature type="region of interest" description="Disordered" evidence="2">
    <location>
        <begin position="692"/>
        <end position="743"/>
    </location>
</feature>
<feature type="region of interest" description="Disordered" evidence="2">
    <location>
        <begin position="337"/>
        <end position="592"/>
    </location>
</feature>
<dbReference type="Gene3D" id="2.130.10.10">
    <property type="entry name" value="YVTN repeat-like/Quinoprotein amine dehydrogenase"/>
    <property type="match status" value="1"/>
</dbReference>
<keyword evidence="1" id="KW-0853">WD repeat</keyword>
<dbReference type="SUPFAM" id="SSF50978">
    <property type="entry name" value="WD40 repeat-like"/>
    <property type="match status" value="1"/>
</dbReference>
<dbReference type="GO" id="GO:0000045">
    <property type="term" value="P:autophagosome assembly"/>
    <property type="evidence" value="ECO:0007669"/>
    <property type="project" value="TreeGrafter"/>
</dbReference>
<feature type="compositionally biased region" description="Low complexity" evidence="2">
    <location>
        <begin position="697"/>
        <end position="716"/>
    </location>
</feature>
<feature type="region of interest" description="Disordered" evidence="2">
    <location>
        <begin position="844"/>
        <end position="900"/>
    </location>
</feature>
<accession>A0A653CRV7</accession>
<evidence type="ECO:0000313" key="3">
    <source>
        <dbReference type="EMBL" id="VEN49823.1"/>
    </source>
</evidence>
<proteinExistence type="predicted"/>
<feature type="region of interest" description="Disordered" evidence="2">
    <location>
        <begin position="665"/>
        <end position="684"/>
    </location>
</feature>